<gene>
    <name evidence="1" type="ORF">MSG28_008180</name>
</gene>
<evidence type="ECO:0000313" key="1">
    <source>
        <dbReference type="EMBL" id="KAI8421054.1"/>
    </source>
</evidence>
<name>A0ACC0JAF6_CHOFU</name>
<dbReference type="Proteomes" id="UP001064048">
    <property type="component" value="Chromosome 13"/>
</dbReference>
<accession>A0ACC0JAF6</accession>
<comment type="caution">
    <text evidence="1">The sequence shown here is derived from an EMBL/GenBank/DDBJ whole genome shotgun (WGS) entry which is preliminary data.</text>
</comment>
<evidence type="ECO:0000313" key="2">
    <source>
        <dbReference type="Proteomes" id="UP001064048"/>
    </source>
</evidence>
<reference evidence="1 2" key="1">
    <citation type="journal article" date="2022" name="Genome Biol. Evol.">
        <title>The Spruce Budworm Genome: Reconstructing the Evolutionary History of Antifreeze Proteins.</title>
        <authorList>
            <person name="Beliveau C."/>
            <person name="Gagne P."/>
            <person name="Picq S."/>
            <person name="Vernygora O."/>
            <person name="Keeling C.I."/>
            <person name="Pinkney K."/>
            <person name="Doucet D."/>
            <person name="Wen F."/>
            <person name="Johnston J.S."/>
            <person name="Maaroufi H."/>
            <person name="Boyle B."/>
            <person name="Laroche J."/>
            <person name="Dewar K."/>
            <person name="Juretic N."/>
            <person name="Blackburn G."/>
            <person name="Nisole A."/>
            <person name="Brunet B."/>
            <person name="Brandao M."/>
            <person name="Lumley L."/>
            <person name="Duan J."/>
            <person name="Quan G."/>
            <person name="Lucarotti C.J."/>
            <person name="Roe A.D."/>
            <person name="Sperling F.A.H."/>
            <person name="Levesque R.C."/>
            <person name="Cusson M."/>
        </authorList>
    </citation>
    <scope>NUCLEOTIDE SEQUENCE [LARGE SCALE GENOMIC DNA]</scope>
    <source>
        <strain evidence="1">Glfc:IPQL:Cfum</strain>
    </source>
</reference>
<protein>
    <submittedName>
        <fullName evidence="1">Uncharacterized protein</fullName>
    </submittedName>
</protein>
<dbReference type="EMBL" id="CM046113">
    <property type="protein sequence ID" value="KAI8421054.1"/>
    <property type="molecule type" value="Genomic_DNA"/>
</dbReference>
<sequence length="243" mass="25984">MNMVDTEKFLEEISGRSGAGARVEGKEDLRGLPPLVEQHPAEQLGQSGKRVPLLTGVVSAETSRAVLGKYSGLLTSKLKDVQDFIKNDVIGGLRGVVSDVRGLVPNLAEQLPVGLPLADYYQTLFDSSFNAVDGLLQIAEATDIGGRQLEVSFVSCVAHIGHVYRVGPERFDLVRPRPLLGGATAANGLPLADSYFNAIHGLLQIPEAARRLSPLPTEQRVKAFDSGQLVVGNDSWCAIAKAM</sequence>
<keyword evidence="2" id="KW-1185">Reference proteome</keyword>
<organism evidence="1 2">
    <name type="scientific">Choristoneura fumiferana</name>
    <name type="common">Spruce budworm moth</name>
    <name type="synonym">Archips fumiferana</name>
    <dbReference type="NCBI Taxonomy" id="7141"/>
    <lineage>
        <taxon>Eukaryota</taxon>
        <taxon>Metazoa</taxon>
        <taxon>Ecdysozoa</taxon>
        <taxon>Arthropoda</taxon>
        <taxon>Hexapoda</taxon>
        <taxon>Insecta</taxon>
        <taxon>Pterygota</taxon>
        <taxon>Neoptera</taxon>
        <taxon>Endopterygota</taxon>
        <taxon>Lepidoptera</taxon>
        <taxon>Glossata</taxon>
        <taxon>Ditrysia</taxon>
        <taxon>Tortricoidea</taxon>
        <taxon>Tortricidae</taxon>
        <taxon>Tortricinae</taxon>
        <taxon>Choristoneura</taxon>
    </lineage>
</organism>
<proteinExistence type="predicted"/>